<dbReference type="EMBL" id="BAAACW010000017">
    <property type="protein sequence ID" value="GAA0352601.1"/>
    <property type="molecule type" value="Genomic_DNA"/>
</dbReference>
<dbReference type="Pfam" id="PF15980">
    <property type="entry name" value="ComGF"/>
    <property type="match status" value="1"/>
</dbReference>
<keyword evidence="2" id="KW-0178">Competence</keyword>
<organism evidence="4 5">
    <name type="scientific">Alkalibacterium iburiense</name>
    <dbReference type="NCBI Taxonomy" id="290589"/>
    <lineage>
        <taxon>Bacteria</taxon>
        <taxon>Bacillati</taxon>
        <taxon>Bacillota</taxon>
        <taxon>Bacilli</taxon>
        <taxon>Lactobacillales</taxon>
        <taxon>Carnobacteriaceae</taxon>
        <taxon>Alkalibacterium</taxon>
    </lineage>
</organism>
<name>A0ABN0X1F1_9LACT</name>
<evidence type="ECO:0000256" key="1">
    <source>
        <dbReference type="ARBA" id="ARBA00004241"/>
    </source>
</evidence>
<evidence type="ECO:0000313" key="5">
    <source>
        <dbReference type="Proteomes" id="UP001501166"/>
    </source>
</evidence>
<dbReference type="InterPro" id="IPR016977">
    <property type="entry name" value="ComGF"/>
</dbReference>
<proteinExistence type="predicted"/>
<keyword evidence="5" id="KW-1185">Reference proteome</keyword>
<dbReference type="NCBIfam" id="TIGR02532">
    <property type="entry name" value="IV_pilin_GFxxxE"/>
    <property type="match status" value="1"/>
</dbReference>
<dbReference type="Proteomes" id="UP001501166">
    <property type="component" value="Unassembled WGS sequence"/>
</dbReference>
<reference evidence="4 5" key="1">
    <citation type="journal article" date="2019" name="Int. J. Syst. Evol. Microbiol.">
        <title>The Global Catalogue of Microorganisms (GCM) 10K type strain sequencing project: providing services to taxonomists for standard genome sequencing and annotation.</title>
        <authorList>
            <consortium name="The Broad Institute Genomics Platform"/>
            <consortium name="The Broad Institute Genome Sequencing Center for Infectious Disease"/>
            <person name="Wu L."/>
            <person name="Ma J."/>
        </authorList>
    </citation>
    <scope>NUCLEOTIDE SEQUENCE [LARGE SCALE GENOMIC DNA]</scope>
    <source>
        <strain evidence="4 5">JCM 12662</strain>
    </source>
</reference>
<keyword evidence="3" id="KW-0812">Transmembrane</keyword>
<feature type="transmembrane region" description="Helical" evidence="3">
    <location>
        <begin position="20"/>
        <end position="41"/>
    </location>
</feature>
<evidence type="ECO:0000256" key="2">
    <source>
        <dbReference type="ARBA" id="ARBA00023287"/>
    </source>
</evidence>
<keyword evidence="3" id="KW-1133">Transmembrane helix</keyword>
<keyword evidence="3" id="KW-0472">Membrane</keyword>
<dbReference type="InterPro" id="IPR012902">
    <property type="entry name" value="N_methyl_site"/>
</dbReference>
<dbReference type="NCBIfam" id="NF041002">
    <property type="entry name" value="pilin_ComGF"/>
    <property type="match status" value="1"/>
</dbReference>
<comment type="subcellular location">
    <subcellularLocation>
        <location evidence="1">Cell surface</location>
    </subcellularLocation>
</comment>
<dbReference type="RefSeq" id="WP_343753087.1">
    <property type="nucleotide sequence ID" value="NZ_BAAACW010000017.1"/>
</dbReference>
<accession>A0ABN0X1F1</accession>
<sequence length="158" mass="18327">MCQLKSSRLNGRNKEEGFTLLEVLLTLSIMSICVLFFSLALTQFKTVRASVKDDRQIEWHLFLNSMENDMKESELRQMTQTSLSVYTVDEKTNKRVTVTYRLNRDEMIRSVTGGYEPILINVSKAHYEKLSDQRVRLNVTFHNGEEFTANIKVNEANP</sequence>
<gene>
    <name evidence="4" type="primary">comGF</name>
    <name evidence="4" type="ORF">GCM10008932_01980</name>
</gene>
<protein>
    <submittedName>
        <fullName evidence="4">Competence type IV pilus minor pilin ComGF</fullName>
    </submittedName>
</protein>
<comment type="caution">
    <text evidence="4">The sequence shown here is derived from an EMBL/GenBank/DDBJ whole genome shotgun (WGS) entry which is preliminary data.</text>
</comment>
<evidence type="ECO:0000256" key="3">
    <source>
        <dbReference type="SAM" id="Phobius"/>
    </source>
</evidence>
<evidence type="ECO:0000313" key="4">
    <source>
        <dbReference type="EMBL" id="GAA0352601.1"/>
    </source>
</evidence>
<dbReference type="Pfam" id="PF07963">
    <property type="entry name" value="N_methyl"/>
    <property type="match status" value="1"/>
</dbReference>